<dbReference type="CDD" id="cd06062">
    <property type="entry name" value="H2MP_MemB-H2up"/>
    <property type="match status" value="1"/>
</dbReference>
<dbReference type="PANTHER" id="PTHR30302:SF1">
    <property type="entry name" value="HYDROGENASE 2 MATURATION PROTEASE"/>
    <property type="match status" value="1"/>
</dbReference>
<dbReference type="NCBIfam" id="TIGR00072">
    <property type="entry name" value="hydrog_prot"/>
    <property type="match status" value="1"/>
</dbReference>
<dbReference type="Pfam" id="PF01750">
    <property type="entry name" value="HycI"/>
    <property type="match status" value="1"/>
</dbReference>
<proteinExistence type="inferred from homology"/>
<dbReference type="PANTHER" id="PTHR30302">
    <property type="entry name" value="HYDROGENASE 1 MATURATION PROTEASE"/>
    <property type="match status" value="1"/>
</dbReference>
<evidence type="ECO:0000256" key="5">
    <source>
        <dbReference type="SAM" id="MobiDB-lite"/>
    </source>
</evidence>
<dbReference type="SUPFAM" id="SSF53163">
    <property type="entry name" value="HybD-like"/>
    <property type="match status" value="1"/>
</dbReference>
<keyword evidence="4" id="KW-0378">Hydrolase</keyword>
<dbReference type="GO" id="GO:0004190">
    <property type="term" value="F:aspartic-type endopeptidase activity"/>
    <property type="evidence" value="ECO:0007669"/>
    <property type="project" value="UniProtKB-KW"/>
</dbReference>
<evidence type="ECO:0000256" key="4">
    <source>
        <dbReference type="ARBA" id="ARBA00022801"/>
    </source>
</evidence>
<keyword evidence="2 6" id="KW-0645">Protease</keyword>
<dbReference type="GO" id="GO:0008047">
    <property type="term" value="F:enzyme activator activity"/>
    <property type="evidence" value="ECO:0007669"/>
    <property type="project" value="InterPro"/>
</dbReference>
<dbReference type="AlphaFoldDB" id="A0AAE5C8S8"/>
<evidence type="ECO:0000256" key="3">
    <source>
        <dbReference type="ARBA" id="ARBA00022750"/>
    </source>
</evidence>
<comment type="caution">
    <text evidence="6">The sequence shown here is derived from an EMBL/GenBank/DDBJ whole genome shotgun (WGS) entry which is preliminary data.</text>
</comment>
<evidence type="ECO:0000313" key="7">
    <source>
        <dbReference type="Proteomes" id="UP000702544"/>
    </source>
</evidence>
<organism evidence="6 7">
    <name type="scientific">Candidatus Kutchimonas denitrificans</name>
    <dbReference type="NCBI Taxonomy" id="3056748"/>
    <lineage>
        <taxon>Bacteria</taxon>
        <taxon>Pseudomonadati</taxon>
        <taxon>Gemmatimonadota</taxon>
        <taxon>Gemmatimonadia</taxon>
        <taxon>Candidatus Palauibacterales</taxon>
        <taxon>Candidatus Palauibacteraceae</taxon>
        <taxon>Candidatus Kutchimonas</taxon>
    </lineage>
</organism>
<dbReference type="GO" id="GO:0016485">
    <property type="term" value="P:protein processing"/>
    <property type="evidence" value="ECO:0007669"/>
    <property type="project" value="TreeGrafter"/>
</dbReference>
<dbReference type="PRINTS" id="PR00446">
    <property type="entry name" value="HYDRGNUPTAKE"/>
</dbReference>
<sequence length="187" mass="19750">MTASGNEASVLVLGLGNVLCGDDGLGVAAVERFRLRYRISEAVRALDGGTLGLALLSHIRSTDDVILVDAVGAAGPPGTFVRLEGDEVAPELQARLSCHQIGVADLLNALAVLDAYPRRLILLGLVPETLELGLALSPPIENRLAELVERIADEVRRLGHDLIPNRPEQSANARSGDRAARALGLSR</sequence>
<dbReference type="InterPro" id="IPR000671">
    <property type="entry name" value="Peptidase_A31"/>
</dbReference>
<comment type="similarity">
    <text evidence="1">Belongs to the peptidase A31 family.</text>
</comment>
<protein>
    <submittedName>
        <fullName evidence="6">Hydrogenase maturation protease</fullName>
    </submittedName>
</protein>
<evidence type="ECO:0000256" key="1">
    <source>
        <dbReference type="ARBA" id="ARBA00006814"/>
    </source>
</evidence>
<evidence type="ECO:0000256" key="2">
    <source>
        <dbReference type="ARBA" id="ARBA00022670"/>
    </source>
</evidence>
<evidence type="ECO:0000313" key="6">
    <source>
        <dbReference type="EMBL" id="NIR74746.1"/>
    </source>
</evidence>
<gene>
    <name evidence="6" type="ORF">GWO12_06490</name>
</gene>
<dbReference type="Gene3D" id="3.40.50.1450">
    <property type="entry name" value="HybD-like"/>
    <property type="match status" value="1"/>
</dbReference>
<keyword evidence="3" id="KW-0064">Aspartyl protease</keyword>
<feature type="region of interest" description="Disordered" evidence="5">
    <location>
        <begin position="162"/>
        <end position="187"/>
    </location>
</feature>
<accession>A0AAE5C8S8</accession>
<reference evidence="6 7" key="1">
    <citation type="submission" date="2020-01" db="EMBL/GenBank/DDBJ databases">
        <title>Genomes assembled from Gulf of Kutch pelagic sediment metagenomes.</title>
        <authorList>
            <person name="Chandrashekar M."/>
            <person name="Mahajan M.S."/>
            <person name="Dave K.J."/>
            <person name="Vatsa P."/>
            <person name="Nathani N.M."/>
        </authorList>
    </citation>
    <scope>NUCLEOTIDE SEQUENCE [LARGE SCALE GENOMIC DNA]</scope>
    <source>
        <strain evidence="6">KS3-K002</strain>
    </source>
</reference>
<name>A0AAE5C8S8_9BACT</name>
<dbReference type="EMBL" id="JAACAK010000047">
    <property type="protein sequence ID" value="NIR74746.1"/>
    <property type="molecule type" value="Genomic_DNA"/>
</dbReference>
<dbReference type="InterPro" id="IPR023430">
    <property type="entry name" value="Pept_HybD-like_dom_sf"/>
</dbReference>
<dbReference type="Proteomes" id="UP000702544">
    <property type="component" value="Unassembled WGS sequence"/>
</dbReference>